<accession>A0A165NX18</accession>
<keyword evidence="2" id="KW-0812">Transmembrane</keyword>
<comment type="caution">
    <text evidence="3">The sequence shown here is derived from an EMBL/GenBank/DDBJ whole genome shotgun (WGS) entry which is preliminary data.</text>
</comment>
<keyword evidence="2" id="KW-0472">Membrane</keyword>
<evidence type="ECO:0000256" key="2">
    <source>
        <dbReference type="SAM" id="Phobius"/>
    </source>
</evidence>
<keyword evidence="4" id="KW-1185">Reference proteome</keyword>
<protein>
    <submittedName>
        <fullName evidence="3">Uncharacterized protein</fullName>
    </submittedName>
</protein>
<feature type="transmembrane region" description="Helical" evidence="2">
    <location>
        <begin position="158"/>
        <end position="175"/>
    </location>
</feature>
<dbReference type="Proteomes" id="UP000076567">
    <property type="component" value="Unassembled WGS sequence"/>
</dbReference>
<organism evidence="3 4">
    <name type="scientific">Fictibacillus phosphorivorans</name>
    <dbReference type="NCBI Taxonomy" id="1221500"/>
    <lineage>
        <taxon>Bacteria</taxon>
        <taxon>Bacillati</taxon>
        <taxon>Bacillota</taxon>
        <taxon>Bacilli</taxon>
        <taxon>Bacillales</taxon>
        <taxon>Fictibacillaceae</taxon>
        <taxon>Fictibacillus</taxon>
    </lineage>
</organism>
<feature type="transmembrane region" description="Helical" evidence="2">
    <location>
        <begin position="182"/>
        <end position="199"/>
    </location>
</feature>
<keyword evidence="2" id="KW-1133">Transmembrane helix</keyword>
<feature type="transmembrane region" description="Helical" evidence="2">
    <location>
        <begin position="103"/>
        <end position="123"/>
    </location>
</feature>
<evidence type="ECO:0000313" key="4">
    <source>
        <dbReference type="Proteomes" id="UP000076567"/>
    </source>
</evidence>
<dbReference type="EMBL" id="LRFC01000006">
    <property type="protein sequence ID" value="KZE68005.1"/>
    <property type="molecule type" value="Genomic_DNA"/>
</dbReference>
<gene>
    <name evidence="3" type="ORF">AWM68_17695</name>
</gene>
<dbReference type="Pfam" id="PF19590">
    <property type="entry name" value="TrbL_3"/>
    <property type="match status" value="1"/>
</dbReference>
<evidence type="ECO:0000256" key="1">
    <source>
        <dbReference type="SAM" id="MobiDB-lite"/>
    </source>
</evidence>
<reference evidence="4" key="1">
    <citation type="submission" date="2016-01" db="EMBL/GenBank/DDBJ databases">
        <title>Draft genome of Chromobacterium sp. F49.</title>
        <authorList>
            <person name="Hong K.W."/>
        </authorList>
    </citation>
    <scope>NUCLEOTIDE SEQUENCE [LARGE SCALE GENOMIC DNA]</scope>
    <source>
        <strain evidence="4">P7IIIA</strain>
    </source>
</reference>
<evidence type="ECO:0000313" key="3">
    <source>
        <dbReference type="EMBL" id="KZE68005.1"/>
    </source>
</evidence>
<feature type="region of interest" description="Disordered" evidence="1">
    <location>
        <begin position="312"/>
        <end position="331"/>
    </location>
</feature>
<feature type="transmembrane region" description="Helical" evidence="2">
    <location>
        <begin position="242"/>
        <end position="261"/>
    </location>
</feature>
<feature type="region of interest" description="Disordered" evidence="1">
    <location>
        <begin position="1068"/>
        <end position="1104"/>
    </location>
</feature>
<dbReference type="RefSeq" id="WP_066238531.1">
    <property type="nucleotide sequence ID" value="NZ_LRFC01000006.1"/>
</dbReference>
<name>A0A165NX18_9BACL</name>
<sequence>MFDDKIVDLIEMLLDKVIGWVVGPFRGNLDTLHTLIYGDGSTDLFYGVFDVKQFTVVSSGMALMQSISVGIILISIILAGMRISSAGINPANRTASFEYFKDFIVVVLLFFNLNVIFEVLYTVNSWFVLSFDSAKAITDGDIFDKTIDGAEKGPLGTLMIWLVLLGLWIWANFYYMMRTITLIILTIMSPLVVALYLIPQTKPLLGSFFKEYTGTVFVQSIHAALYWVITSVANEDFGLGSILLYMIFIPVSESLRSLIGLGGQMNSTMSKSAAMMGGAALSGIYGSVKGALQGETVAQSLRGAAGQVAGKVKDGVNSDGETSDKSVLAGAGTDIGTTSRAERMLRAGEILSKNGKAVFGAAGAIAGAPMGPMGSIIGSSVGFSGGGIVGGVAGRTGMFAAETGFNRLKAGAVAGWNKGKGILDAEDHADEKLSNVIANDETTKWADKNKDSFMKDLKERFPDASSSDLNSMWDKEISSKKSSFLEEARNSVGQLKETSGKHSKASDLVNATTNTLTNDWAKNNKSQFMKDYDANNPLPANPTQDDLLQHNQNKDTAWQQAVEGKRQAIGKIATNTANKLGNGITLDNSFINKDAFINDVGSKVDSEIGKGSRESITAVKDATSSVKGESLYVKGDSLIGKKSVNVELLNSQLAGLKTAQMKKSFLDQKIGGEGMTEEQAFQAWDQESPAIFKEHLSSLSKPQGEGGMPKHIPLDHSIIKNKFGQAAWAGAGMLGASIGGVTGLSEVSQFMGDSKIGQGFKTLGATAYVEFNKNKDSQNVITAFGDAIGTGTQQGWSAFKSHVPQDVIGRQAGFKNMVAMTTGVIGGVRGYQIGASYAAGNTQNTKGFGFKGFNPYNNAVNNQVAEISEIQQMAETVMGPNGQTIASGAIRMVTSNTETVLQVRDKTGNVKTVSRLGSGDSTLKKGQTIFQDLTIQDGQFTPMSNVYSEDSGGGRITQNRTINVNPNKIVANRNTPKNPRVVQEIQSYNQMVDSGQYYLKDVKNDMTDIQMVVDRNRSYLVGEKDGTQYRISPYGPGDTRLNSETVIQRKCEVQNNKLIVSQTTDYNSSLQPSDLIANRPPNKRTLARKQNEQFRNKSFAESLR</sequence>
<feature type="transmembrane region" description="Helical" evidence="2">
    <location>
        <begin position="62"/>
        <end position="83"/>
    </location>
</feature>
<dbReference type="AlphaFoldDB" id="A0A165NX18"/>
<dbReference type="InterPro" id="IPR045782">
    <property type="entry name" value="TrbL_3"/>
</dbReference>
<proteinExistence type="predicted"/>